<protein>
    <submittedName>
        <fullName evidence="3">Peroxiredoxin-like 2C</fullName>
    </submittedName>
</protein>
<dbReference type="Pfam" id="PF13911">
    <property type="entry name" value="AhpC-TSA_2"/>
    <property type="match status" value="1"/>
</dbReference>
<dbReference type="CDD" id="cd02970">
    <property type="entry name" value="PRX_like2"/>
    <property type="match status" value="1"/>
</dbReference>
<keyword evidence="2" id="KW-1185">Reference proteome</keyword>
<dbReference type="GeneID" id="117352183"/>
<feature type="compositionally biased region" description="Polar residues" evidence="1">
    <location>
        <begin position="1"/>
        <end position="13"/>
    </location>
</feature>
<organism evidence="2 3">
    <name type="scientific">Geotrypetes seraphini</name>
    <name type="common">Gaboon caecilian</name>
    <name type="synonym">Caecilia seraphini</name>
    <dbReference type="NCBI Taxonomy" id="260995"/>
    <lineage>
        <taxon>Eukaryota</taxon>
        <taxon>Metazoa</taxon>
        <taxon>Chordata</taxon>
        <taxon>Craniata</taxon>
        <taxon>Vertebrata</taxon>
        <taxon>Euteleostomi</taxon>
        <taxon>Amphibia</taxon>
        <taxon>Gymnophiona</taxon>
        <taxon>Geotrypetes</taxon>
    </lineage>
</organism>
<dbReference type="FunCoup" id="A0A6P8QAT9">
    <property type="interactions" value="39"/>
</dbReference>
<name>A0A6P8QAT9_GEOSA</name>
<proteinExistence type="predicted"/>
<dbReference type="KEGG" id="gsh:117352183"/>
<evidence type="ECO:0000313" key="2">
    <source>
        <dbReference type="Proteomes" id="UP000515159"/>
    </source>
</evidence>
<dbReference type="OrthoDB" id="40334at2759"/>
<dbReference type="PANTHER" id="PTHR28630:SF3">
    <property type="entry name" value="PEROXIREDOXIN-LIKE 2C"/>
    <property type="match status" value="1"/>
</dbReference>
<dbReference type="InterPro" id="IPR036249">
    <property type="entry name" value="Thioredoxin-like_sf"/>
</dbReference>
<dbReference type="RefSeq" id="XP_033784338.1">
    <property type="nucleotide sequence ID" value="XM_033928447.1"/>
</dbReference>
<dbReference type="Proteomes" id="UP000515159">
    <property type="component" value="Chromosome 1"/>
</dbReference>
<gene>
    <name evidence="3" type="primary">PRXL2C</name>
</gene>
<dbReference type="InterPro" id="IPR032801">
    <property type="entry name" value="PXL2A/B/C"/>
</dbReference>
<dbReference type="PANTHER" id="PTHR28630">
    <property type="match status" value="1"/>
</dbReference>
<evidence type="ECO:0000313" key="3">
    <source>
        <dbReference type="RefSeq" id="XP_033784338.1"/>
    </source>
</evidence>
<evidence type="ECO:0000256" key="1">
    <source>
        <dbReference type="SAM" id="MobiDB-lite"/>
    </source>
</evidence>
<dbReference type="SUPFAM" id="SSF52833">
    <property type="entry name" value="Thioredoxin-like"/>
    <property type="match status" value="1"/>
</dbReference>
<reference evidence="3" key="1">
    <citation type="submission" date="2025-08" db="UniProtKB">
        <authorList>
            <consortium name="RefSeq"/>
        </authorList>
    </citation>
    <scope>IDENTIFICATION</scope>
</reference>
<dbReference type="CTD" id="195827"/>
<dbReference type="Gene3D" id="3.40.30.10">
    <property type="entry name" value="Glutaredoxin"/>
    <property type="match status" value="1"/>
</dbReference>
<feature type="region of interest" description="Disordered" evidence="1">
    <location>
        <begin position="1"/>
        <end position="24"/>
    </location>
</feature>
<dbReference type="InParanoid" id="A0A6P8QAT9"/>
<accession>A0A6P8QAT9</accession>
<dbReference type="AlphaFoldDB" id="A0A6P8QAT9"/>
<sequence length="222" mass="24664">MANRTRPVTQQIGRRTHRPGAGPANPLVEAAQHSVLDRAGHRVCLGQLFRERRVILVFVRHFLCYTTKEYVEDLAKIPRSFLEDADVGLLVIGQSSHQHIEPFCCLTGYTHEIYVDPEREIYKVLGMKRGETATTSAPSPHVKSSALSGNIKSIWRAMTGPAFDFQGDPAQQGGALIVGPGNAVHFLHYDMNKTDHMPINSLLQLAGVETIDFTNKPRIIEV</sequence>